<evidence type="ECO:0000256" key="1">
    <source>
        <dbReference type="ARBA" id="ARBA00001946"/>
    </source>
</evidence>
<feature type="binding site" evidence="5">
    <location>
        <position position="143"/>
    </location>
    <ligand>
        <name>Mg(2+)</name>
        <dbReference type="ChEBI" id="CHEBI:18420"/>
    </ligand>
</feature>
<evidence type="ECO:0000256" key="3">
    <source>
        <dbReference type="ARBA" id="ARBA00022842"/>
    </source>
</evidence>
<dbReference type="PANTHER" id="PTHR32308:SF10">
    <property type="entry name" value="CITRATE LYASE SUBUNIT BETA"/>
    <property type="match status" value="1"/>
</dbReference>
<proteinExistence type="predicted"/>
<dbReference type="InterPro" id="IPR015813">
    <property type="entry name" value="Pyrv/PenolPyrv_kinase-like_dom"/>
</dbReference>
<dbReference type="InterPro" id="IPR005000">
    <property type="entry name" value="Aldolase/citrate-lyase_domain"/>
</dbReference>
<dbReference type="Pfam" id="PF03328">
    <property type="entry name" value="HpcH_HpaI"/>
    <property type="match status" value="1"/>
</dbReference>
<dbReference type="GO" id="GO:0006107">
    <property type="term" value="P:oxaloacetate metabolic process"/>
    <property type="evidence" value="ECO:0007669"/>
    <property type="project" value="TreeGrafter"/>
</dbReference>
<evidence type="ECO:0000313" key="7">
    <source>
        <dbReference type="EMBL" id="MBA6119108.1"/>
    </source>
</evidence>
<dbReference type="RefSeq" id="WP_181074387.1">
    <property type="nucleotide sequence ID" value="NZ_JACGDG010000034.1"/>
</dbReference>
<accession>A0A7W2L621</accession>
<feature type="binding site" evidence="4">
    <location>
        <position position="117"/>
    </location>
    <ligand>
        <name>substrate</name>
    </ligand>
</feature>
<evidence type="ECO:0000259" key="6">
    <source>
        <dbReference type="Pfam" id="PF03328"/>
    </source>
</evidence>
<dbReference type="SUPFAM" id="SSF51621">
    <property type="entry name" value="Phosphoenolpyruvate/pyruvate domain"/>
    <property type="match status" value="1"/>
</dbReference>
<sequence>MQDALLRSALFVPGDRPERFTKALASGADAVIIDLEDAVQESEKANARRHLQLFLATHPDVRVWVRVNCAGHLQHAADLELCANEPGIAGVLLPKAEHPEQIRRVGRTGKAVMPIIESAQGLATLPALARVPGVYRLTYGGLDFSLELGLLSGSPAAERMLDQVRFALLLQSRLAGLLAPLETVFAKLGADQALSTFISNAQSMGFAGMLCIHPAQVAVVHQAMQPTDQQLDWARRVLEGADTTGAYQIDGQMVDAPVIQRARNLLAASSN</sequence>
<comment type="caution">
    <text evidence="7">The sequence shown here is derived from an EMBL/GenBank/DDBJ whole genome shotgun (WGS) entry which is preliminary data.</text>
</comment>
<protein>
    <submittedName>
        <fullName evidence="7">CoA ester lyase</fullName>
    </submittedName>
</protein>
<feature type="binding site" evidence="5">
    <location>
        <position position="117"/>
    </location>
    <ligand>
        <name>Mg(2+)</name>
        <dbReference type="ChEBI" id="CHEBI:18420"/>
    </ligand>
</feature>
<evidence type="ECO:0000256" key="4">
    <source>
        <dbReference type="PIRSR" id="PIRSR015582-1"/>
    </source>
</evidence>
<dbReference type="InterPro" id="IPR040442">
    <property type="entry name" value="Pyrv_kinase-like_dom_sf"/>
</dbReference>
<dbReference type="EMBL" id="JACGDG010000034">
    <property type="protein sequence ID" value="MBA6119108.1"/>
    <property type="molecule type" value="Genomic_DNA"/>
</dbReference>
<dbReference type="PANTHER" id="PTHR32308">
    <property type="entry name" value="LYASE BETA SUBUNIT, PUTATIVE (AFU_ORTHOLOGUE AFUA_4G13030)-RELATED"/>
    <property type="match status" value="1"/>
</dbReference>
<evidence type="ECO:0000256" key="2">
    <source>
        <dbReference type="ARBA" id="ARBA00022723"/>
    </source>
</evidence>
<keyword evidence="2 5" id="KW-0479">Metal-binding</keyword>
<dbReference type="GO" id="GO:0000287">
    <property type="term" value="F:magnesium ion binding"/>
    <property type="evidence" value="ECO:0007669"/>
    <property type="project" value="TreeGrafter"/>
</dbReference>
<reference evidence="7 8" key="1">
    <citation type="submission" date="2020-07" db="EMBL/GenBank/DDBJ databases">
        <title>Diversity of carbapenemase encoding genes among Pseudomonas putida group clinical isolates in a tertiary Brazilian hospital.</title>
        <authorList>
            <person name="Alberto-Lei F."/>
            <person name="Nodari C.S."/>
            <person name="Streling A.P."/>
            <person name="Paulino J.T."/>
            <person name="Bessa-Neto F.O."/>
            <person name="Cayo R."/>
            <person name="Gales A.C."/>
        </authorList>
    </citation>
    <scope>NUCLEOTIDE SEQUENCE [LARGE SCALE GENOMIC DNA]</scope>
    <source>
        <strain evidence="7 8">12464</strain>
    </source>
</reference>
<keyword evidence="7" id="KW-0456">Lyase</keyword>
<organism evidence="7 8">
    <name type="scientific">Pseudomonas putida</name>
    <name type="common">Arthrobacter siderocapsulatus</name>
    <dbReference type="NCBI Taxonomy" id="303"/>
    <lineage>
        <taxon>Bacteria</taxon>
        <taxon>Pseudomonadati</taxon>
        <taxon>Pseudomonadota</taxon>
        <taxon>Gammaproteobacteria</taxon>
        <taxon>Pseudomonadales</taxon>
        <taxon>Pseudomonadaceae</taxon>
        <taxon>Pseudomonas</taxon>
    </lineage>
</organism>
<dbReference type="InterPro" id="IPR011206">
    <property type="entry name" value="Citrate_lyase_beta/mcl1/mcl2"/>
</dbReference>
<feature type="binding site" evidence="4">
    <location>
        <position position="66"/>
    </location>
    <ligand>
        <name>substrate</name>
    </ligand>
</feature>
<dbReference type="GO" id="GO:0016829">
    <property type="term" value="F:lyase activity"/>
    <property type="evidence" value="ECO:0007669"/>
    <property type="project" value="UniProtKB-KW"/>
</dbReference>
<dbReference type="PIRSF" id="PIRSF015582">
    <property type="entry name" value="Cit_lyase_B"/>
    <property type="match status" value="1"/>
</dbReference>
<dbReference type="Proteomes" id="UP000553948">
    <property type="component" value="Unassembled WGS sequence"/>
</dbReference>
<gene>
    <name evidence="7" type="ORF">H4C47_25720</name>
</gene>
<evidence type="ECO:0000256" key="5">
    <source>
        <dbReference type="PIRSR" id="PIRSR015582-2"/>
    </source>
</evidence>
<dbReference type="Gene3D" id="3.20.20.60">
    <property type="entry name" value="Phosphoenolpyruvate-binding domains"/>
    <property type="match status" value="1"/>
</dbReference>
<dbReference type="AlphaFoldDB" id="A0A7W2L621"/>
<evidence type="ECO:0000313" key="8">
    <source>
        <dbReference type="Proteomes" id="UP000553948"/>
    </source>
</evidence>
<keyword evidence="3 5" id="KW-0460">Magnesium</keyword>
<name>A0A7W2L621_PSEPU</name>
<comment type="cofactor">
    <cofactor evidence="1">
        <name>Mg(2+)</name>
        <dbReference type="ChEBI" id="CHEBI:18420"/>
    </cofactor>
</comment>
<feature type="domain" description="HpcH/HpaI aldolase/citrate lyase" evidence="6">
    <location>
        <begin position="7"/>
        <end position="214"/>
    </location>
</feature>